<gene>
    <name evidence="2" type="ORF">K7432_012081</name>
</gene>
<proteinExistence type="predicted"/>
<protein>
    <submittedName>
        <fullName evidence="2">Uncharacterized protein</fullName>
    </submittedName>
</protein>
<evidence type="ECO:0000313" key="2">
    <source>
        <dbReference type="EMBL" id="KAK9700667.1"/>
    </source>
</evidence>
<comment type="caution">
    <text evidence="2">The sequence shown here is derived from an EMBL/GenBank/DDBJ whole genome shotgun (WGS) entry which is preliminary data.</text>
</comment>
<keyword evidence="1" id="KW-0472">Membrane</keyword>
<organism evidence="2 3">
    <name type="scientific">Basidiobolus ranarum</name>
    <dbReference type="NCBI Taxonomy" id="34480"/>
    <lineage>
        <taxon>Eukaryota</taxon>
        <taxon>Fungi</taxon>
        <taxon>Fungi incertae sedis</taxon>
        <taxon>Zoopagomycota</taxon>
        <taxon>Entomophthoromycotina</taxon>
        <taxon>Basidiobolomycetes</taxon>
        <taxon>Basidiobolales</taxon>
        <taxon>Basidiobolaceae</taxon>
        <taxon>Basidiobolus</taxon>
    </lineage>
</organism>
<sequence length="221" mass="25577">MSTTKEGQLINDKRRTYRSGFFSQMRILLKRNFILQIRQWKSTFAQTIFFPILVLLLLYGLQEIYNSKLGESNYHPQSFDLSGVADCQGRTQHDPCINILYTPDNEQNRLFLETFSAKNKQRTGNELKIEDLPIDLDFLPKTTLGFVAVPDYEFIYNYTLRHPNTTLYGIEFSTEPGPPTNYRYQIWFNSTLMSNGTDVFGDQILSLVRGLDEAIISSVND</sequence>
<evidence type="ECO:0000313" key="3">
    <source>
        <dbReference type="Proteomes" id="UP001479436"/>
    </source>
</evidence>
<keyword evidence="3" id="KW-1185">Reference proteome</keyword>
<evidence type="ECO:0000256" key="1">
    <source>
        <dbReference type="SAM" id="Phobius"/>
    </source>
</evidence>
<feature type="non-terminal residue" evidence="2">
    <location>
        <position position="221"/>
    </location>
</feature>
<name>A0ABR2VTD2_9FUNG</name>
<keyword evidence="1" id="KW-0812">Transmembrane</keyword>
<dbReference type="EMBL" id="JASJQH010007884">
    <property type="protein sequence ID" value="KAK9700667.1"/>
    <property type="molecule type" value="Genomic_DNA"/>
</dbReference>
<dbReference type="Proteomes" id="UP001479436">
    <property type="component" value="Unassembled WGS sequence"/>
</dbReference>
<reference evidence="2 3" key="1">
    <citation type="submission" date="2023-04" db="EMBL/GenBank/DDBJ databases">
        <title>Genome of Basidiobolus ranarum AG-B5.</title>
        <authorList>
            <person name="Stajich J.E."/>
            <person name="Carter-House D."/>
            <person name="Gryganskyi A."/>
        </authorList>
    </citation>
    <scope>NUCLEOTIDE SEQUENCE [LARGE SCALE GENOMIC DNA]</scope>
    <source>
        <strain evidence="2 3">AG-B5</strain>
    </source>
</reference>
<accession>A0ABR2VTD2</accession>
<keyword evidence="1" id="KW-1133">Transmembrane helix</keyword>
<feature type="transmembrane region" description="Helical" evidence="1">
    <location>
        <begin position="43"/>
        <end position="61"/>
    </location>
</feature>